<comment type="caution">
    <text evidence="2">The sequence shown here is derived from an EMBL/GenBank/DDBJ whole genome shotgun (WGS) entry which is preliminary data.</text>
</comment>
<feature type="domain" description="JmjC" evidence="1">
    <location>
        <begin position="192"/>
        <end position="345"/>
    </location>
</feature>
<dbReference type="InterPro" id="IPR041667">
    <property type="entry name" value="Cupin_8"/>
</dbReference>
<dbReference type="PROSITE" id="PS51184">
    <property type="entry name" value="JMJC"/>
    <property type="match status" value="1"/>
</dbReference>
<proteinExistence type="predicted"/>
<dbReference type="InterPro" id="IPR003347">
    <property type="entry name" value="JmjC_dom"/>
</dbReference>
<protein>
    <submittedName>
        <fullName evidence="2">JmjC domain protein</fullName>
    </submittedName>
</protein>
<evidence type="ECO:0000259" key="1">
    <source>
        <dbReference type="PROSITE" id="PS51184"/>
    </source>
</evidence>
<gene>
    <name evidence="2" type="ORF">DB31_4435</name>
</gene>
<reference evidence="2 3" key="1">
    <citation type="submission" date="2014-04" db="EMBL/GenBank/DDBJ databases">
        <title>Genome assembly of Hyalangium minutum DSM 14724.</title>
        <authorList>
            <person name="Sharma G."/>
            <person name="Subramanian S."/>
        </authorList>
    </citation>
    <scope>NUCLEOTIDE SEQUENCE [LARGE SCALE GENOMIC DNA]</scope>
    <source>
        <strain evidence="2 3">DSM 14724</strain>
    </source>
</reference>
<keyword evidence="3" id="KW-1185">Reference proteome</keyword>
<dbReference type="Gene3D" id="2.60.120.650">
    <property type="entry name" value="Cupin"/>
    <property type="match status" value="1"/>
</dbReference>
<dbReference type="AlphaFoldDB" id="A0A085W2S9"/>
<dbReference type="RefSeq" id="WP_240487184.1">
    <property type="nucleotide sequence ID" value="NZ_JMCB01000024.1"/>
</dbReference>
<dbReference type="SMART" id="SM00558">
    <property type="entry name" value="JmjC"/>
    <property type="match status" value="1"/>
</dbReference>
<name>A0A085W2S9_9BACT</name>
<dbReference type="EMBL" id="JMCB01000024">
    <property type="protein sequence ID" value="KFE61992.1"/>
    <property type="molecule type" value="Genomic_DNA"/>
</dbReference>
<dbReference type="STRING" id="394096.DB31_4435"/>
<sequence>MFQKKFIPSTVARMESQRLAPEQQAWLAENLTRGVPPALLTERLVQEGVESATARAAVEATRHHPAVVAATRVTQRQGELRALFETYAALHRQSGWNQRLERRADLSASEFFERYYYAHRPVILQGRMKDWPAMDSWRPERLAERFGDIPVEVMAGRESDPSHDIAPERFRSVMPLRDFIQRLLSGGPTNDLYLTARNFALERPELRVMFEDLRPLEGLLRPVRDRTVKLWVGPAGTLTSLHHDLSNVLFAQVHGRKHFKLIPSFELHCLYNHHGVWSEVDATRPDFERFPAYRDVDLVEAVLEPGELLFIPVGWWHWVHALDVSVSVSFQTFEVPGGNTPWRLL</sequence>
<organism evidence="2 3">
    <name type="scientific">Hyalangium minutum</name>
    <dbReference type="NCBI Taxonomy" id="394096"/>
    <lineage>
        <taxon>Bacteria</taxon>
        <taxon>Pseudomonadati</taxon>
        <taxon>Myxococcota</taxon>
        <taxon>Myxococcia</taxon>
        <taxon>Myxococcales</taxon>
        <taxon>Cystobacterineae</taxon>
        <taxon>Archangiaceae</taxon>
        <taxon>Hyalangium</taxon>
    </lineage>
</organism>
<evidence type="ECO:0000313" key="3">
    <source>
        <dbReference type="Proteomes" id="UP000028725"/>
    </source>
</evidence>
<dbReference type="Proteomes" id="UP000028725">
    <property type="component" value="Unassembled WGS sequence"/>
</dbReference>
<dbReference type="SUPFAM" id="SSF51197">
    <property type="entry name" value="Clavaminate synthase-like"/>
    <property type="match status" value="1"/>
</dbReference>
<dbReference type="PANTHER" id="PTHR12461:SF105">
    <property type="entry name" value="HYPOXIA-INDUCIBLE FACTOR 1-ALPHA INHIBITOR"/>
    <property type="match status" value="1"/>
</dbReference>
<dbReference type="PANTHER" id="PTHR12461">
    <property type="entry name" value="HYPOXIA-INDUCIBLE FACTOR 1 ALPHA INHIBITOR-RELATED"/>
    <property type="match status" value="1"/>
</dbReference>
<accession>A0A085W2S9</accession>
<evidence type="ECO:0000313" key="2">
    <source>
        <dbReference type="EMBL" id="KFE61992.1"/>
    </source>
</evidence>
<dbReference type="Pfam" id="PF13621">
    <property type="entry name" value="Cupin_8"/>
    <property type="match status" value="1"/>
</dbReference>